<gene>
    <name evidence="2" type="ORF">HINF_LOCUS32913</name>
    <name evidence="1" type="ORF">HINF_LOCUS50354</name>
</gene>
<dbReference type="AlphaFoldDB" id="A0AA86UP64"/>
<reference evidence="2 3" key="2">
    <citation type="submission" date="2024-07" db="EMBL/GenBank/DDBJ databases">
        <authorList>
            <person name="Akdeniz Z."/>
        </authorList>
    </citation>
    <scope>NUCLEOTIDE SEQUENCE [LARGE SCALE GENOMIC DNA]</scope>
</reference>
<dbReference type="Proteomes" id="UP001642409">
    <property type="component" value="Unassembled WGS sequence"/>
</dbReference>
<proteinExistence type="predicted"/>
<evidence type="ECO:0000313" key="3">
    <source>
        <dbReference type="Proteomes" id="UP001642409"/>
    </source>
</evidence>
<name>A0AA86UP64_9EUKA</name>
<comment type="caution">
    <text evidence="1">The sequence shown here is derived from an EMBL/GenBank/DDBJ whole genome shotgun (WGS) entry which is preliminary data.</text>
</comment>
<keyword evidence="3" id="KW-1185">Reference proteome</keyword>
<organism evidence="1">
    <name type="scientific">Hexamita inflata</name>
    <dbReference type="NCBI Taxonomy" id="28002"/>
    <lineage>
        <taxon>Eukaryota</taxon>
        <taxon>Metamonada</taxon>
        <taxon>Diplomonadida</taxon>
        <taxon>Hexamitidae</taxon>
        <taxon>Hexamitinae</taxon>
        <taxon>Hexamita</taxon>
    </lineage>
</organism>
<sequence>MNRTIFLSQKKNKQLSQISTNITQNDIQKAERMRLASLISDDELNQAVTNICGNNFSDQDVVNVRLCTQRLSLECASHLVEAIVQLDLTFDISWLLVRLTASFQCVSSAQLNILLHKSIDSDATLSKFGEAVFNVLCDDESFIEPLIQLILKLLEQLASVNATCFIDLISILFDSNYLSLDYIVARLSYFSCSSYDLADRYVKLLKDFTNNSFSSHILSQILFFINTQLQTENSVNSNLITDFNQVLMYCLNSPQFVLIARESQLNEYFEFLIRNDFIITDLIYNLLQTLIEIKEKPMNLINQAVLQQMKKQIEQNVYKALRVMHMVLQVCSPAELMRLHYNFDLGCVQKYQIQNEQDFLGMCEILAKYLEISPLLGIVNTLIPILIQRAEEIDIDADIIELARKQFYLPV</sequence>
<protein>
    <submittedName>
        <fullName evidence="2">Hypothetical_protein</fullName>
    </submittedName>
</protein>
<evidence type="ECO:0000313" key="1">
    <source>
        <dbReference type="EMBL" id="CAI9962709.1"/>
    </source>
</evidence>
<evidence type="ECO:0000313" key="2">
    <source>
        <dbReference type="EMBL" id="CAL6030036.1"/>
    </source>
</evidence>
<accession>A0AA86UP64</accession>
<reference evidence="1" key="1">
    <citation type="submission" date="2023-06" db="EMBL/GenBank/DDBJ databases">
        <authorList>
            <person name="Kurt Z."/>
        </authorList>
    </citation>
    <scope>NUCLEOTIDE SEQUENCE</scope>
</reference>
<dbReference type="EMBL" id="CATOUU010000959">
    <property type="protein sequence ID" value="CAI9962709.1"/>
    <property type="molecule type" value="Genomic_DNA"/>
</dbReference>
<dbReference type="EMBL" id="CAXDID020000113">
    <property type="protein sequence ID" value="CAL6030036.1"/>
    <property type="molecule type" value="Genomic_DNA"/>
</dbReference>